<feature type="binding site" evidence="8">
    <location>
        <position position="26"/>
    </location>
    <ligand>
        <name>Na(+)</name>
        <dbReference type="ChEBI" id="CHEBI:29101"/>
        <label>1</label>
    </ligand>
</feature>
<evidence type="ECO:0000256" key="5">
    <source>
        <dbReference type="ARBA" id="ARBA00022847"/>
    </source>
</evidence>
<feature type="binding site" evidence="8">
    <location>
        <position position="21"/>
    </location>
    <ligand>
        <name>Na(+)</name>
        <dbReference type="ChEBI" id="CHEBI:29101"/>
        <label>1</label>
    </ligand>
</feature>
<keyword evidence="5" id="KW-0769">Symport</keyword>
<dbReference type="PANTHER" id="PTHR11616:SF240">
    <property type="entry name" value="BLOATED TUBULES, ISOFORM B-RELATED"/>
    <property type="match status" value="1"/>
</dbReference>
<comment type="caution">
    <text evidence="10">The sequence shown here is derived from an EMBL/GenBank/DDBJ whole genome shotgun (WGS) entry which is preliminary data.</text>
</comment>
<name>A0AAU9V0F4_EUPED</name>
<keyword evidence="3" id="KW-0813">Transport</keyword>
<reference evidence="10" key="1">
    <citation type="submission" date="2022-03" db="EMBL/GenBank/DDBJ databases">
        <authorList>
            <person name="Tunstrom K."/>
        </authorList>
    </citation>
    <scope>NUCLEOTIDE SEQUENCE</scope>
</reference>
<evidence type="ECO:0000313" key="10">
    <source>
        <dbReference type="EMBL" id="CAH2103299.1"/>
    </source>
</evidence>
<feature type="binding site" evidence="8">
    <location>
        <position position="273"/>
    </location>
    <ligand>
        <name>Na(+)</name>
        <dbReference type="ChEBI" id="CHEBI:29101"/>
        <label>1</label>
    </ligand>
</feature>
<evidence type="ECO:0000256" key="3">
    <source>
        <dbReference type="ARBA" id="ARBA00022448"/>
    </source>
</evidence>
<evidence type="ECO:0000256" key="2">
    <source>
        <dbReference type="ARBA" id="ARBA00006459"/>
    </source>
</evidence>
<feature type="binding site" evidence="8">
    <location>
        <position position="22"/>
    </location>
    <ligand>
        <name>Na(+)</name>
        <dbReference type="ChEBI" id="CHEBI:29101"/>
        <label>1</label>
    </ligand>
</feature>
<dbReference type="PROSITE" id="PS50267">
    <property type="entry name" value="NA_NEUROTRAN_SYMP_3"/>
    <property type="match status" value="1"/>
</dbReference>
<feature type="transmembrane region" description="Helical" evidence="9">
    <location>
        <begin position="425"/>
        <end position="450"/>
    </location>
</feature>
<protein>
    <submittedName>
        <fullName evidence="10">Uncharacterized protein</fullName>
    </submittedName>
</protein>
<evidence type="ECO:0000256" key="9">
    <source>
        <dbReference type="SAM" id="Phobius"/>
    </source>
</evidence>
<evidence type="ECO:0000256" key="6">
    <source>
        <dbReference type="ARBA" id="ARBA00022989"/>
    </source>
</evidence>
<dbReference type="Proteomes" id="UP001153954">
    <property type="component" value="Unassembled WGS sequence"/>
</dbReference>
<feature type="transmembrane region" description="Helical" evidence="9">
    <location>
        <begin position="262"/>
        <end position="287"/>
    </location>
</feature>
<organism evidence="10 11">
    <name type="scientific">Euphydryas editha</name>
    <name type="common">Edith's checkerspot</name>
    <dbReference type="NCBI Taxonomy" id="104508"/>
    <lineage>
        <taxon>Eukaryota</taxon>
        <taxon>Metazoa</taxon>
        <taxon>Ecdysozoa</taxon>
        <taxon>Arthropoda</taxon>
        <taxon>Hexapoda</taxon>
        <taxon>Insecta</taxon>
        <taxon>Pterygota</taxon>
        <taxon>Neoptera</taxon>
        <taxon>Endopterygota</taxon>
        <taxon>Lepidoptera</taxon>
        <taxon>Glossata</taxon>
        <taxon>Ditrysia</taxon>
        <taxon>Papilionoidea</taxon>
        <taxon>Nymphalidae</taxon>
        <taxon>Nymphalinae</taxon>
        <taxon>Euphydryas</taxon>
    </lineage>
</organism>
<accession>A0AAU9V0F4</accession>
<dbReference type="PANTHER" id="PTHR11616">
    <property type="entry name" value="SODIUM/CHLORIDE DEPENDENT TRANSPORTER"/>
    <property type="match status" value="1"/>
</dbReference>
<feature type="transmembrane region" description="Helical" evidence="9">
    <location>
        <begin position="230"/>
        <end position="250"/>
    </location>
</feature>
<feature type="transmembrane region" description="Helical" evidence="9">
    <location>
        <begin position="359"/>
        <end position="378"/>
    </location>
</feature>
<feature type="transmembrane region" description="Helical" evidence="9">
    <location>
        <begin position="384"/>
        <end position="405"/>
    </location>
</feature>
<dbReference type="GO" id="GO:0005886">
    <property type="term" value="C:plasma membrane"/>
    <property type="evidence" value="ECO:0007669"/>
    <property type="project" value="TreeGrafter"/>
</dbReference>
<dbReference type="AlphaFoldDB" id="A0AAU9V0F4"/>
<keyword evidence="8" id="KW-0479">Metal-binding</keyword>
<keyword evidence="8" id="KW-0915">Sodium</keyword>
<keyword evidence="7 9" id="KW-0472">Membrane</keyword>
<sequence>MHKSWLSWRLIGPHSCTLAVAVSFNNSWRTPRETFRYGGLQLLLLTTVASVVVALPVVLLQLAVGQLSQQDSVGIWRAVPFFKGTGFLRLLISLLCSIYTSLYTAISITYIFYTFSQSIPFWDCAVLSEVQGDDLQFIYNATACLNETILAPVSGQPEYYVALAFIVIVLWLLFPFILSNPVKLMKRILYVFGPLVLLLWIVIVSAIGDTNDVTSFSRSSNWINFVRPNIWHGALVQALLSSQTAGGFLISSGDAIYANTDVQWTALIFVGTNILASWVGALFWFAIGGDGDKVTGSLAVLMQIYKVAVEKNLDTAWPLLCFAMLALSGIITMLTYLYPLYDRIRRVGGYKWRRLSMGSSAVGAAGALAALVAGPRALAALEDVAVPTLLSVTAVLEMSAFVFIYGWKILVEDVEFLIDRKLSKLWVMGWCAVPGVIIPITLWWTIVWFLERQDWTEAPWEPAVVIASLCAILILFFTFATISVVQQVQYDFFGKLKSSFKPSRHWGPRDPITHHYWLARREEGGQSAPQLRYTRRQLGQFLGSSNFADVARSNYIKEESEVKIKERSNSDDWLVIYRKQDVAELCEKKYECRKRSKSLDWAIPLREKLQRKHYVKQKKRRNNRITE</sequence>
<feature type="transmembrane region" description="Helical" evidence="9">
    <location>
        <begin position="42"/>
        <end position="65"/>
    </location>
</feature>
<feature type="transmembrane region" description="Helical" evidence="9">
    <location>
        <begin position="190"/>
        <end position="210"/>
    </location>
</feature>
<comment type="similarity">
    <text evidence="2">Belongs to the sodium:neurotransmitter symporter (SNF) (TC 2.A.22) family.</text>
</comment>
<evidence type="ECO:0000313" key="11">
    <source>
        <dbReference type="Proteomes" id="UP001153954"/>
    </source>
</evidence>
<evidence type="ECO:0000256" key="4">
    <source>
        <dbReference type="ARBA" id="ARBA00022692"/>
    </source>
</evidence>
<dbReference type="SUPFAM" id="SSF161070">
    <property type="entry name" value="SNF-like"/>
    <property type="match status" value="1"/>
</dbReference>
<keyword evidence="6 9" id="KW-1133">Transmembrane helix</keyword>
<keyword evidence="11" id="KW-1185">Reference proteome</keyword>
<dbReference type="InterPro" id="IPR000175">
    <property type="entry name" value="Na/ntran_symport"/>
</dbReference>
<dbReference type="InterPro" id="IPR037272">
    <property type="entry name" value="SNS_sf"/>
</dbReference>
<keyword evidence="4 9" id="KW-0812">Transmembrane</keyword>
<comment type="subcellular location">
    <subcellularLocation>
        <location evidence="1">Membrane</location>
        <topology evidence="1">Multi-pass membrane protein</topology>
    </subcellularLocation>
</comment>
<feature type="transmembrane region" description="Helical" evidence="9">
    <location>
        <begin position="462"/>
        <end position="485"/>
    </location>
</feature>
<feature type="transmembrane region" description="Helical" evidence="9">
    <location>
        <begin position="316"/>
        <end position="338"/>
    </location>
</feature>
<evidence type="ECO:0000256" key="8">
    <source>
        <dbReference type="PIRSR" id="PIRSR600175-1"/>
    </source>
</evidence>
<feature type="binding site" evidence="8">
    <location>
        <position position="241"/>
    </location>
    <ligand>
        <name>Na(+)</name>
        <dbReference type="ChEBI" id="CHEBI:29101"/>
        <label>1</label>
    </ligand>
</feature>
<feature type="transmembrane region" description="Helical" evidence="9">
    <location>
        <begin position="86"/>
        <end position="113"/>
    </location>
</feature>
<dbReference type="Pfam" id="PF00209">
    <property type="entry name" value="SNF"/>
    <property type="match status" value="1"/>
</dbReference>
<dbReference type="EMBL" id="CAKOGL010000026">
    <property type="protein sequence ID" value="CAH2103299.1"/>
    <property type="molecule type" value="Genomic_DNA"/>
</dbReference>
<dbReference type="GO" id="GO:0046872">
    <property type="term" value="F:metal ion binding"/>
    <property type="evidence" value="ECO:0007669"/>
    <property type="project" value="UniProtKB-KW"/>
</dbReference>
<proteinExistence type="inferred from homology"/>
<gene>
    <name evidence="10" type="ORF">EEDITHA_LOCUS17832</name>
</gene>
<evidence type="ECO:0000256" key="7">
    <source>
        <dbReference type="ARBA" id="ARBA00023136"/>
    </source>
</evidence>
<evidence type="ECO:0000256" key="1">
    <source>
        <dbReference type="ARBA" id="ARBA00004141"/>
    </source>
</evidence>
<feature type="transmembrane region" description="Helical" evidence="9">
    <location>
        <begin position="159"/>
        <end position="178"/>
    </location>
</feature>
<dbReference type="GO" id="GO:0015375">
    <property type="term" value="F:glycine:sodium symporter activity"/>
    <property type="evidence" value="ECO:0007669"/>
    <property type="project" value="TreeGrafter"/>
</dbReference>